<gene>
    <name evidence="3" type="ORF">FA13DRAFT_1725502</name>
</gene>
<dbReference type="AlphaFoldDB" id="A0A4Y7TVB8"/>
<dbReference type="EMBL" id="QPFP01000003">
    <property type="protein sequence ID" value="TEB37884.1"/>
    <property type="molecule type" value="Genomic_DNA"/>
</dbReference>
<evidence type="ECO:0000256" key="1">
    <source>
        <dbReference type="SAM" id="MobiDB-lite"/>
    </source>
</evidence>
<evidence type="ECO:0000313" key="3">
    <source>
        <dbReference type="EMBL" id="TEB37884.1"/>
    </source>
</evidence>
<reference evidence="3 4" key="1">
    <citation type="journal article" date="2019" name="Nat. Ecol. Evol.">
        <title>Megaphylogeny resolves global patterns of mushroom evolution.</title>
        <authorList>
            <person name="Varga T."/>
            <person name="Krizsan K."/>
            <person name="Foldi C."/>
            <person name="Dima B."/>
            <person name="Sanchez-Garcia M."/>
            <person name="Sanchez-Ramirez S."/>
            <person name="Szollosi G.J."/>
            <person name="Szarkandi J.G."/>
            <person name="Papp V."/>
            <person name="Albert L."/>
            <person name="Andreopoulos W."/>
            <person name="Angelini C."/>
            <person name="Antonin V."/>
            <person name="Barry K.W."/>
            <person name="Bougher N.L."/>
            <person name="Buchanan P."/>
            <person name="Buyck B."/>
            <person name="Bense V."/>
            <person name="Catcheside P."/>
            <person name="Chovatia M."/>
            <person name="Cooper J."/>
            <person name="Damon W."/>
            <person name="Desjardin D."/>
            <person name="Finy P."/>
            <person name="Geml J."/>
            <person name="Haridas S."/>
            <person name="Hughes K."/>
            <person name="Justo A."/>
            <person name="Karasinski D."/>
            <person name="Kautmanova I."/>
            <person name="Kiss B."/>
            <person name="Kocsube S."/>
            <person name="Kotiranta H."/>
            <person name="LaButti K.M."/>
            <person name="Lechner B.E."/>
            <person name="Liimatainen K."/>
            <person name="Lipzen A."/>
            <person name="Lukacs Z."/>
            <person name="Mihaltcheva S."/>
            <person name="Morgado L.N."/>
            <person name="Niskanen T."/>
            <person name="Noordeloos M.E."/>
            <person name="Ohm R.A."/>
            <person name="Ortiz-Santana B."/>
            <person name="Ovrebo C."/>
            <person name="Racz N."/>
            <person name="Riley R."/>
            <person name="Savchenko A."/>
            <person name="Shiryaev A."/>
            <person name="Soop K."/>
            <person name="Spirin V."/>
            <person name="Szebenyi C."/>
            <person name="Tomsovsky M."/>
            <person name="Tulloss R.E."/>
            <person name="Uehling J."/>
            <person name="Grigoriev I.V."/>
            <person name="Vagvolgyi C."/>
            <person name="Papp T."/>
            <person name="Martin F.M."/>
            <person name="Miettinen O."/>
            <person name="Hibbett D.S."/>
            <person name="Nagy L.G."/>
        </authorList>
    </citation>
    <scope>NUCLEOTIDE SEQUENCE [LARGE SCALE GENOMIC DNA]</scope>
    <source>
        <strain evidence="3 4">FP101781</strain>
    </source>
</reference>
<evidence type="ECO:0000313" key="4">
    <source>
        <dbReference type="Proteomes" id="UP000298030"/>
    </source>
</evidence>
<dbReference type="STRING" id="71717.A0A4Y7TVB8"/>
<dbReference type="SUPFAM" id="SSF81383">
    <property type="entry name" value="F-box domain"/>
    <property type="match status" value="1"/>
</dbReference>
<dbReference type="Proteomes" id="UP000298030">
    <property type="component" value="Unassembled WGS sequence"/>
</dbReference>
<dbReference type="InterPro" id="IPR036047">
    <property type="entry name" value="F-box-like_dom_sf"/>
</dbReference>
<dbReference type="PROSITE" id="PS50181">
    <property type="entry name" value="FBOX"/>
    <property type="match status" value="1"/>
</dbReference>
<protein>
    <recommendedName>
        <fullName evidence="2">F-box domain-containing protein</fullName>
    </recommendedName>
</protein>
<sequence length="671" mass="76793">MTDAEGTRTRVTSYGHSSKRARSEHAPASRASKSPKSVATRQKRGSRRGKKLTALFDIPYDILLEVFSHLNHKDLLNIARANKDCRKAVINPSTTTLWRGVRQAACPTSPPPGVSEAKWVSFLFLSFCYSCGTANAYKDFFLMKRLCKKCREVKYVGAYNLELFRGKSAEERDVLKRMVPYTSYSIKSPRKKGAFRFAYCDDISDVAAAWNRLQDAVNADAPGATEAFEAFKQERMAYVDYLQANGPRLREWTISLEEETGKKNEELKKQYVALLMERFAALGIYQERDVQAAIFTVPGLRLGSTTTLTEKAWTRLRAQLEPVIQEIRDDRYEQIREERNYTLSKRLDSWRASLNIPTMDKLTYPRLPELHHFPEFVAFRELDCERPLTNGDYEAVLSALPRISSEFVEMRKSELQDMIPQENITEHSSNPLELATSTFRPPVESSSDRHGCSFNRNDVVVGWTHCKFGAAPCEFDPWLSKLCSSLVASGGLDPKTATVEDMDTLDERFLCGSCLLGPGGVPPDAHTFEFETYTWRTALSHACVKHKELDHSKVLILPLAFMTLGNQNNQGILRDLVDAKELVNRSDNQAFANVWWCSHCNTGTQAYAYRGMERLRHIQQSHNIEHPENRRDYFLDEHYRKWLERPCRIVFQKGKQPQITQGAPPSERRYY</sequence>
<feature type="region of interest" description="Disordered" evidence="1">
    <location>
        <begin position="1"/>
        <end position="46"/>
    </location>
</feature>
<keyword evidence="4" id="KW-1185">Reference proteome</keyword>
<feature type="domain" description="F-box" evidence="2">
    <location>
        <begin position="52"/>
        <end position="101"/>
    </location>
</feature>
<dbReference type="Pfam" id="PF00646">
    <property type="entry name" value="F-box"/>
    <property type="match status" value="1"/>
</dbReference>
<dbReference type="CDD" id="cd09917">
    <property type="entry name" value="F-box_SF"/>
    <property type="match status" value="1"/>
</dbReference>
<feature type="compositionally biased region" description="Low complexity" evidence="1">
    <location>
        <begin position="28"/>
        <end position="39"/>
    </location>
</feature>
<evidence type="ECO:0000259" key="2">
    <source>
        <dbReference type="PROSITE" id="PS50181"/>
    </source>
</evidence>
<name>A0A4Y7TVB8_COPMI</name>
<dbReference type="OrthoDB" id="2322499at2759"/>
<dbReference type="InterPro" id="IPR001810">
    <property type="entry name" value="F-box_dom"/>
</dbReference>
<organism evidence="3 4">
    <name type="scientific">Coprinellus micaceus</name>
    <name type="common">Glistening ink-cap mushroom</name>
    <name type="synonym">Coprinus micaceus</name>
    <dbReference type="NCBI Taxonomy" id="71717"/>
    <lineage>
        <taxon>Eukaryota</taxon>
        <taxon>Fungi</taxon>
        <taxon>Dikarya</taxon>
        <taxon>Basidiomycota</taxon>
        <taxon>Agaricomycotina</taxon>
        <taxon>Agaricomycetes</taxon>
        <taxon>Agaricomycetidae</taxon>
        <taxon>Agaricales</taxon>
        <taxon>Agaricineae</taxon>
        <taxon>Psathyrellaceae</taxon>
        <taxon>Coprinellus</taxon>
    </lineage>
</organism>
<proteinExistence type="predicted"/>
<accession>A0A4Y7TVB8</accession>
<comment type="caution">
    <text evidence="3">The sequence shown here is derived from an EMBL/GenBank/DDBJ whole genome shotgun (WGS) entry which is preliminary data.</text>
</comment>